<dbReference type="PANTHER" id="PTHR32309">
    <property type="entry name" value="TYROSINE-PROTEIN KINASE"/>
    <property type="match status" value="1"/>
</dbReference>
<dbReference type="Proteomes" id="UP000002970">
    <property type="component" value="Unassembled WGS sequence"/>
</dbReference>
<feature type="compositionally biased region" description="Basic residues" evidence="7">
    <location>
        <begin position="245"/>
        <end position="258"/>
    </location>
</feature>
<keyword evidence="3" id="KW-1003">Cell membrane</keyword>
<name>E7GL80_CLOS6</name>
<keyword evidence="4 8" id="KW-0812">Transmembrane</keyword>
<dbReference type="EMBL" id="ADLQ01000037">
    <property type="protein sequence ID" value="EGA94464.1"/>
    <property type="molecule type" value="Genomic_DNA"/>
</dbReference>
<feature type="transmembrane region" description="Helical" evidence="8">
    <location>
        <begin position="184"/>
        <end position="205"/>
    </location>
</feature>
<feature type="compositionally biased region" description="Basic and acidic residues" evidence="7">
    <location>
        <begin position="259"/>
        <end position="279"/>
    </location>
</feature>
<keyword evidence="11" id="KW-1185">Reference proteome</keyword>
<evidence type="ECO:0000256" key="6">
    <source>
        <dbReference type="ARBA" id="ARBA00023136"/>
    </source>
</evidence>
<evidence type="ECO:0000256" key="7">
    <source>
        <dbReference type="SAM" id="MobiDB-lite"/>
    </source>
</evidence>
<reference evidence="10 11" key="1">
    <citation type="submission" date="2010-12" db="EMBL/GenBank/DDBJ databases">
        <title>The Genome Sequence of Clostridium symbiosum strain WAL-14163.</title>
        <authorList>
            <person name="Earl A."/>
            <person name="Ward D."/>
            <person name="Feldgarden M."/>
            <person name="Gevers D."/>
            <person name="Finegold S.M."/>
            <person name="Summanen P.H."/>
            <person name="Molitoris D.R."/>
            <person name="Vaisanen M.L."/>
            <person name="Daigneault M."/>
            <person name="Young S.K."/>
            <person name="Zeng Q."/>
            <person name="Gargeya S."/>
            <person name="Fitzgerald M."/>
            <person name="Haas B."/>
            <person name="Abouelleil A."/>
            <person name="Alvarado L."/>
            <person name="Arachchi H.M."/>
            <person name="Berlin A."/>
            <person name="Brown A."/>
            <person name="Chapman S.B."/>
            <person name="Chen Z."/>
            <person name="Dunbar C."/>
            <person name="Freedman E."/>
            <person name="Gearin G."/>
            <person name="Gellesch M."/>
            <person name="Goldberg J."/>
            <person name="Griggs A."/>
            <person name="Gujja S."/>
            <person name="Heilman E."/>
            <person name="Heiman D."/>
            <person name="Howarth C."/>
            <person name="Larson L."/>
            <person name="Lui A."/>
            <person name="MacDonald P.J.P."/>
            <person name="Mehta T."/>
            <person name="Montmayeur A."/>
            <person name="Murphy C."/>
            <person name="Neiman D."/>
            <person name="Pearson M."/>
            <person name="Priest M."/>
            <person name="Roberts A."/>
            <person name="Saif S."/>
            <person name="Shea T."/>
            <person name="Shenoy N."/>
            <person name="Sisk P."/>
            <person name="Stolte C."/>
            <person name="Sykes S."/>
            <person name="White J."/>
            <person name="Yandava C."/>
            <person name="Nusbaum C."/>
            <person name="Birren B."/>
        </authorList>
    </citation>
    <scope>NUCLEOTIDE SEQUENCE [LARGE SCALE GENOMIC DNA]</scope>
    <source>
        <strain evidence="10 11">WAL-14163</strain>
    </source>
</reference>
<dbReference type="InterPro" id="IPR003856">
    <property type="entry name" value="LPS_length_determ_N"/>
</dbReference>
<dbReference type="eggNOG" id="COG3944">
    <property type="taxonomic scope" value="Bacteria"/>
</dbReference>
<evidence type="ECO:0000256" key="3">
    <source>
        <dbReference type="ARBA" id="ARBA00022475"/>
    </source>
</evidence>
<evidence type="ECO:0000256" key="4">
    <source>
        <dbReference type="ARBA" id="ARBA00022692"/>
    </source>
</evidence>
<dbReference type="InterPro" id="IPR050445">
    <property type="entry name" value="Bact_polysacc_biosynth/exp"/>
</dbReference>
<dbReference type="AlphaFoldDB" id="E7GL80"/>
<evidence type="ECO:0000256" key="5">
    <source>
        <dbReference type="ARBA" id="ARBA00022989"/>
    </source>
</evidence>
<proteinExistence type="inferred from homology"/>
<dbReference type="GO" id="GO:0004713">
    <property type="term" value="F:protein tyrosine kinase activity"/>
    <property type="evidence" value="ECO:0007669"/>
    <property type="project" value="TreeGrafter"/>
</dbReference>
<evidence type="ECO:0000256" key="8">
    <source>
        <dbReference type="SAM" id="Phobius"/>
    </source>
</evidence>
<comment type="subcellular location">
    <subcellularLocation>
        <location evidence="1">Cell membrane</location>
        <topology evidence="1">Multi-pass membrane protein</topology>
    </subcellularLocation>
</comment>
<dbReference type="PANTHER" id="PTHR32309:SF13">
    <property type="entry name" value="FERRIC ENTEROBACTIN TRANSPORT PROTEIN FEPE"/>
    <property type="match status" value="1"/>
</dbReference>
<dbReference type="STRING" id="1512.GCA_900049235_01820"/>
<feature type="transmembrane region" description="Helical" evidence="8">
    <location>
        <begin position="29"/>
        <end position="51"/>
    </location>
</feature>
<accession>E7GL80</accession>
<gene>
    <name evidence="10" type="ORF">HMPREF9474_01669</name>
</gene>
<keyword evidence="5 8" id="KW-1133">Transmembrane helix</keyword>
<dbReference type="RefSeq" id="WP_003499807.1">
    <property type="nucleotide sequence ID" value="NZ_GL834308.1"/>
</dbReference>
<dbReference type="Pfam" id="PF02706">
    <property type="entry name" value="Wzz"/>
    <property type="match status" value="1"/>
</dbReference>
<evidence type="ECO:0000259" key="9">
    <source>
        <dbReference type="Pfam" id="PF02706"/>
    </source>
</evidence>
<feature type="region of interest" description="Disordered" evidence="7">
    <location>
        <begin position="231"/>
        <end position="293"/>
    </location>
</feature>
<protein>
    <submittedName>
        <fullName evidence="10">Capsular exopolysaccharide family protein</fullName>
    </submittedName>
</protein>
<sequence>MEKITHQHLDDDEIVIDFRELFYEFKRRIWWILLAAVLGTGAAGAYSYYLLTPQYISEAKIYVLSKETTLTSLADLQMGTQLTQDYKELIGSRPVMQEVINTLNLDITYRQLAEKLKLENPKDTRILYLTVTDPNPYMAKAIVDEIANAASDYIGEIMEMTPPKLIEDGMVATVQTSPNVKKNAAVGGLVMLVLACGVITLSVIMNDTIRSEEDVFKYLELPVLAVVPERKDSKVERSSSSGRFFGRKKKVSGKRGSRKKTEITRKTPEETRQPEKTDQEIPAAALKDKTENS</sequence>
<dbReference type="GO" id="GO:0005886">
    <property type="term" value="C:plasma membrane"/>
    <property type="evidence" value="ECO:0007669"/>
    <property type="project" value="UniProtKB-SubCell"/>
</dbReference>
<evidence type="ECO:0000256" key="1">
    <source>
        <dbReference type="ARBA" id="ARBA00004651"/>
    </source>
</evidence>
<comment type="similarity">
    <text evidence="2">Belongs to the CpsC/CapA family.</text>
</comment>
<comment type="caution">
    <text evidence="10">The sequence shown here is derived from an EMBL/GenBank/DDBJ whole genome shotgun (WGS) entry which is preliminary data.</text>
</comment>
<evidence type="ECO:0000313" key="10">
    <source>
        <dbReference type="EMBL" id="EGA94464.1"/>
    </source>
</evidence>
<evidence type="ECO:0000313" key="11">
    <source>
        <dbReference type="Proteomes" id="UP000002970"/>
    </source>
</evidence>
<feature type="domain" description="Polysaccharide chain length determinant N-terminal" evidence="9">
    <location>
        <begin position="16"/>
        <end position="103"/>
    </location>
</feature>
<organism evidence="10 11">
    <name type="scientific">Clostridium symbiosum (strain WAL-14163)</name>
    <dbReference type="NCBI Taxonomy" id="742740"/>
    <lineage>
        <taxon>Bacteria</taxon>
        <taxon>Bacillati</taxon>
        <taxon>Bacillota</taxon>
        <taxon>Clostridia</taxon>
        <taxon>Lachnospirales</taxon>
        <taxon>Lachnospiraceae</taxon>
        <taxon>Otoolea</taxon>
    </lineage>
</organism>
<evidence type="ECO:0000256" key="2">
    <source>
        <dbReference type="ARBA" id="ARBA00006683"/>
    </source>
</evidence>
<keyword evidence="6 8" id="KW-0472">Membrane</keyword>
<dbReference type="HOGENOM" id="CLU_082668_0_0_9"/>